<proteinExistence type="predicted"/>
<dbReference type="EMBL" id="JAJJMB010002292">
    <property type="protein sequence ID" value="KAI3952142.1"/>
    <property type="molecule type" value="Genomic_DNA"/>
</dbReference>
<feature type="non-terminal residue" evidence="1">
    <location>
        <position position="1"/>
    </location>
</feature>
<dbReference type="AlphaFoldDB" id="A0AAD4TDK6"/>
<evidence type="ECO:0000313" key="1">
    <source>
        <dbReference type="EMBL" id="KAI3952142.1"/>
    </source>
</evidence>
<evidence type="ECO:0000313" key="2">
    <source>
        <dbReference type="Proteomes" id="UP001202328"/>
    </source>
</evidence>
<keyword evidence="2" id="KW-1185">Reference proteome</keyword>
<protein>
    <submittedName>
        <fullName evidence="1">Uncharacterized protein</fullName>
    </submittedName>
</protein>
<gene>
    <name evidence="1" type="ORF">MKW98_005837</name>
</gene>
<name>A0AAD4TDK6_9MAGN</name>
<dbReference type="Proteomes" id="UP001202328">
    <property type="component" value="Unassembled WGS sequence"/>
</dbReference>
<accession>A0AAD4TDK6</accession>
<feature type="non-terminal residue" evidence="1">
    <location>
        <position position="62"/>
    </location>
</feature>
<sequence length="62" mass="7192">DINGDPSFFQFNLSYLLIQEPCDVVVLTLLLKPRFKEKYILIFMHTFSGEMAQGLSCCKFQL</sequence>
<organism evidence="1 2">
    <name type="scientific">Papaver atlanticum</name>
    <dbReference type="NCBI Taxonomy" id="357466"/>
    <lineage>
        <taxon>Eukaryota</taxon>
        <taxon>Viridiplantae</taxon>
        <taxon>Streptophyta</taxon>
        <taxon>Embryophyta</taxon>
        <taxon>Tracheophyta</taxon>
        <taxon>Spermatophyta</taxon>
        <taxon>Magnoliopsida</taxon>
        <taxon>Ranunculales</taxon>
        <taxon>Papaveraceae</taxon>
        <taxon>Papaveroideae</taxon>
        <taxon>Papaver</taxon>
    </lineage>
</organism>
<comment type="caution">
    <text evidence="1">The sequence shown here is derived from an EMBL/GenBank/DDBJ whole genome shotgun (WGS) entry which is preliminary data.</text>
</comment>
<reference evidence="1" key="1">
    <citation type="submission" date="2022-04" db="EMBL/GenBank/DDBJ databases">
        <title>A functionally conserved STORR gene fusion in Papaver species that diverged 16.8 million years ago.</title>
        <authorList>
            <person name="Catania T."/>
        </authorList>
    </citation>
    <scope>NUCLEOTIDE SEQUENCE</scope>
    <source>
        <strain evidence="1">S-188037</strain>
    </source>
</reference>